<comment type="similarity">
    <text evidence="6 9">Belongs to the steroid 5-alpha reductase family. Polyprenal reductase subfamily.</text>
</comment>
<comment type="subcellular location">
    <subcellularLocation>
        <location evidence="1">Endomembrane system</location>
        <topology evidence="1">Multi-pass membrane protein</topology>
    </subcellularLocation>
    <subcellularLocation>
        <location evidence="9">Endoplasmic reticulum membrane</location>
    </subcellularLocation>
</comment>
<keyword evidence="3 9" id="KW-0812">Transmembrane</keyword>
<evidence type="ECO:0000256" key="5">
    <source>
        <dbReference type="ARBA" id="ARBA00023136"/>
    </source>
</evidence>
<dbReference type="InterPro" id="IPR039698">
    <property type="entry name" value="Dfg10/SRD5A3"/>
</dbReference>
<feature type="transmembrane region" description="Helical" evidence="9">
    <location>
        <begin position="167"/>
        <end position="187"/>
    </location>
</feature>
<dbReference type="PANTHER" id="PTHR14624:SF0">
    <property type="entry name" value="POLYPRENOL REDUCTASE"/>
    <property type="match status" value="1"/>
</dbReference>
<evidence type="ECO:0000259" key="10">
    <source>
        <dbReference type="Pfam" id="PF02544"/>
    </source>
</evidence>
<dbReference type="OMA" id="ICCINWY"/>
<keyword evidence="9" id="KW-0560">Oxidoreductase</keyword>
<dbReference type="AlphaFoldDB" id="A0A1S3HQB3"/>
<dbReference type="GO" id="GO:0006488">
    <property type="term" value="P:dolichol-linked oligosaccharide biosynthetic process"/>
    <property type="evidence" value="ECO:0007669"/>
    <property type="project" value="UniProtKB-UniRule"/>
</dbReference>
<evidence type="ECO:0000313" key="12">
    <source>
        <dbReference type="RefSeq" id="XP_013387229.1"/>
    </source>
</evidence>
<dbReference type="EC" id="1.3.1.94" evidence="2 9"/>
<dbReference type="GO" id="GO:0160198">
    <property type="term" value="F:polyprenal reductase activity"/>
    <property type="evidence" value="ECO:0007669"/>
    <property type="project" value="UniProtKB-EC"/>
</dbReference>
<keyword evidence="5 9" id="KW-0472">Membrane</keyword>
<evidence type="ECO:0000256" key="9">
    <source>
        <dbReference type="RuleBase" id="RU367081"/>
    </source>
</evidence>
<feature type="transmembrane region" description="Helical" evidence="9">
    <location>
        <begin position="137"/>
        <end position="155"/>
    </location>
</feature>
<evidence type="ECO:0000256" key="8">
    <source>
        <dbReference type="ARBA" id="ARBA00049427"/>
    </source>
</evidence>
<feature type="domain" description="3-oxo-5-alpha-steroid 4-dehydrogenase C-terminal" evidence="10">
    <location>
        <begin position="175"/>
        <end position="293"/>
    </location>
</feature>
<accession>A0A1S3HQB3</accession>
<keyword evidence="9" id="KW-0256">Endoplasmic reticulum</keyword>
<dbReference type="GO" id="GO:0003865">
    <property type="term" value="F:3-oxo-5-alpha-steroid 4-dehydrogenase activity"/>
    <property type="evidence" value="ECO:0007669"/>
    <property type="project" value="TreeGrafter"/>
</dbReference>
<feature type="transmembrane region" description="Helical" evidence="9">
    <location>
        <begin position="12"/>
        <end position="35"/>
    </location>
</feature>
<comment type="pathway">
    <text evidence="9">Protein modification; protein glycosylation.</text>
</comment>
<dbReference type="PANTHER" id="PTHR14624">
    <property type="entry name" value="DFG10 PROTEIN"/>
    <property type="match status" value="1"/>
</dbReference>
<dbReference type="GO" id="GO:0005789">
    <property type="term" value="C:endoplasmic reticulum membrane"/>
    <property type="evidence" value="ECO:0007669"/>
    <property type="project" value="UniProtKB-SubCell"/>
</dbReference>
<dbReference type="Proteomes" id="UP000085678">
    <property type="component" value="Unplaced"/>
</dbReference>
<protein>
    <recommendedName>
        <fullName evidence="7 9">Polyprenal reductase</fullName>
        <ecNumber evidence="2 9">1.3.1.94</ecNumber>
    </recommendedName>
</protein>
<name>A0A1S3HQB3_LINAN</name>
<keyword evidence="11" id="KW-1185">Reference proteome</keyword>
<dbReference type="RefSeq" id="XP_013387229.1">
    <property type="nucleotide sequence ID" value="XM_013531775.2"/>
</dbReference>
<dbReference type="InterPro" id="IPR001104">
    <property type="entry name" value="3-oxo-5_a-steroid_4-DH_C"/>
</dbReference>
<organism evidence="11 12">
    <name type="scientific">Lingula anatina</name>
    <name type="common">Brachiopod</name>
    <name type="synonym">Lingula unguis</name>
    <dbReference type="NCBI Taxonomy" id="7574"/>
    <lineage>
        <taxon>Eukaryota</taxon>
        <taxon>Metazoa</taxon>
        <taxon>Spiralia</taxon>
        <taxon>Lophotrochozoa</taxon>
        <taxon>Brachiopoda</taxon>
        <taxon>Linguliformea</taxon>
        <taxon>Lingulata</taxon>
        <taxon>Lingulida</taxon>
        <taxon>Linguloidea</taxon>
        <taxon>Lingulidae</taxon>
        <taxon>Lingula</taxon>
    </lineage>
</organism>
<dbReference type="GO" id="GO:0102389">
    <property type="term" value="F:polyprenol reductase activity"/>
    <property type="evidence" value="ECO:0007669"/>
    <property type="project" value="UniProtKB-UniRule"/>
</dbReference>
<evidence type="ECO:0000256" key="3">
    <source>
        <dbReference type="ARBA" id="ARBA00022692"/>
    </source>
</evidence>
<keyword evidence="9" id="KW-0521">NADP</keyword>
<evidence type="ECO:0000256" key="1">
    <source>
        <dbReference type="ARBA" id="ARBA00004127"/>
    </source>
</evidence>
<evidence type="ECO:0000256" key="2">
    <source>
        <dbReference type="ARBA" id="ARBA00012522"/>
    </source>
</evidence>
<dbReference type="KEGG" id="lak:106156499"/>
<gene>
    <name evidence="12" type="primary">LOC106156499</name>
</gene>
<feature type="transmembrane region" description="Helical" evidence="9">
    <location>
        <begin position="56"/>
        <end position="79"/>
    </location>
</feature>
<comment type="catalytic activity">
    <reaction evidence="8 9">
        <text>a di-trans,poly-cis-dolichal + NADP(+) = a di-trans,poly-cis-polyprenal + NADPH + H(+)</text>
        <dbReference type="Rhea" id="RHEA:80727"/>
        <dbReference type="Rhea" id="RHEA-COMP:19536"/>
        <dbReference type="Rhea" id="RHEA-COMP:19537"/>
        <dbReference type="ChEBI" id="CHEBI:15378"/>
        <dbReference type="ChEBI" id="CHEBI:57783"/>
        <dbReference type="ChEBI" id="CHEBI:58349"/>
        <dbReference type="ChEBI" id="CHEBI:231623"/>
        <dbReference type="ChEBI" id="CHEBI:231637"/>
        <dbReference type="EC" id="1.3.1.94"/>
    </reaction>
    <physiologicalReaction direction="right-to-left" evidence="8 9">
        <dbReference type="Rhea" id="RHEA:80729"/>
    </physiologicalReaction>
</comment>
<proteinExistence type="inferred from homology"/>
<dbReference type="STRING" id="7574.A0A1S3HQB3"/>
<dbReference type="UniPathway" id="UPA00378"/>
<comment type="function">
    <text evidence="9">Plays a key role in early steps of protein N-linked glycosylation by being involved in the conversion of polyprenol into dolichol. Acts as a polyprenal reductase that mediates the reduction of polyprenal into dolichal in a NADP-dependent mechanism. Dolichols are required for the synthesis of dolichol-linked monosaccharides and the oligosaccharide precursor used for N-glycosylation.</text>
</comment>
<reference evidence="12" key="1">
    <citation type="submission" date="2025-08" db="UniProtKB">
        <authorList>
            <consortium name="RefSeq"/>
        </authorList>
    </citation>
    <scope>IDENTIFICATION</scope>
    <source>
        <tissue evidence="12">Gonads</tissue>
    </source>
</reference>
<feature type="transmembrane region" description="Helical" evidence="9">
    <location>
        <begin position="250"/>
        <end position="269"/>
    </location>
</feature>
<keyword evidence="4 9" id="KW-1133">Transmembrane helix</keyword>
<sequence length="293" mass="33644">MFSSRPLDYILMLYVAVEICIGLVLVFTGVHIGKAKKAKPRDDSLLAQVTFIWRPVVYYILSLSWLSWLGINVFGAYMLDWNVPYTQVILQYVAQPHHNSTDALSTMIGLSMLICQHVRRLDECLHLNIYTSVHMNVLPHMMQYLLPVFLGLSLVAEGPPLERQGLLHLICCINWYHPVGIMVFILASKHQHICYSILTSLRKDKSGQIVSTGYKVPRGDWFGWISCPHLFADILIYTAIGICLGLRQRAWCLCTLHLLVHHIFYALHIHRRYGVVFKKEYPTDRAALIPFLL</sequence>
<dbReference type="GO" id="GO:0016095">
    <property type="term" value="P:polyprenol catabolic process"/>
    <property type="evidence" value="ECO:0007669"/>
    <property type="project" value="UniProtKB-UniRule"/>
</dbReference>
<dbReference type="InParanoid" id="A0A1S3HQB3"/>
<dbReference type="Pfam" id="PF02544">
    <property type="entry name" value="Steroid_dh"/>
    <property type="match status" value="1"/>
</dbReference>
<feature type="transmembrane region" description="Helical" evidence="9">
    <location>
        <begin position="221"/>
        <end position="243"/>
    </location>
</feature>
<evidence type="ECO:0000256" key="7">
    <source>
        <dbReference type="ARBA" id="ARBA00047186"/>
    </source>
</evidence>
<evidence type="ECO:0000256" key="6">
    <source>
        <dbReference type="ARBA" id="ARBA00046320"/>
    </source>
</evidence>
<dbReference type="OrthoDB" id="5788137at2759"/>
<evidence type="ECO:0000256" key="4">
    <source>
        <dbReference type="ARBA" id="ARBA00022989"/>
    </source>
</evidence>
<evidence type="ECO:0000313" key="11">
    <source>
        <dbReference type="Proteomes" id="UP000085678"/>
    </source>
</evidence>
<dbReference type="GeneID" id="106156499"/>
<dbReference type="PROSITE" id="PS50244">
    <property type="entry name" value="S5A_REDUCTASE"/>
    <property type="match status" value="1"/>
</dbReference>